<dbReference type="AlphaFoldDB" id="A0A1H8R6Q9"/>
<accession>A0A1H8R6Q9</accession>
<evidence type="ECO:0000313" key="1">
    <source>
        <dbReference type="EMBL" id="SEO62145.1"/>
    </source>
</evidence>
<proteinExistence type="predicted"/>
<sequence>MSRARRGPSVVAMTTGADLRPVLEALEAGAAPVTMFGLLERLNPRPEGGAAEWRRRQVELLSCFTRAHEAGYLESLPREPGQVTEVFVLSARGVELLGSEVTRPFARVAPAARPSDVPPPALERRAGRWVVRGRTTLRIG</sequence>
<reference evidence="2" key="1">
    <citation type="submission" date="2016-10" db="EMBL/GenBank/DDBJ databases">
        <authorList>
            <person name="Varghese N."/>
            <person name="Submissions S."/>
        </authorList>
    </citation>
    <scope>NUCLEOTIDE SEQUENCE [LARGE SCALE GENOMIC DNA]</scope>
    <source>
        <strain evidence="2">DSM 45413</strain>
    </source>
</reference>
<protein>
    <submittedName>
        <fullName evidence="1">Uncharacterized protein</fullName>
    </submittedName>
</protein>
<evidence type="ECO:0000313" key="2">
    <source>
        <dbReference type="Proteomes" id="UP000198960"/>
    </source>
</evidence>
<organism evidence="1 2">
    <name type="scientific">Trujillonella endophytica</name>
    <dbReference type="NCBI Taxonomy" id="673521"/>
    <lineage>
        <taxon>Bacteria</taxon>
        <taxon>Bacillati</taxon>
        <taxon>Actinomycetota</taxon>
        <taxon>Actinomycetes</taxon>
        <taxon>Geodermatophilales</taxon>
        <taxon>Geodermatophilaceae</taxon>
        <taxon>Trujillonella</taxon>
    </lineage>
</organism>
<dbReference type="Proteomes" id="UP000198960">
    <property type="component" value="Unassembled WGS sequence"/>
</dbReference>
<gene>
    <name evidence="1" type="ORF">SAMN05660991_01035</name>
</gene>
<dbReference type="EMBL" id="FOEE01000002">
    <property type="protein sequence ID" value="SEO62145.1"/>
    <property type="molecule type" value="Genomic_DNA"/>
</dbReference>
<dbReference type="STRING" id="673521.SAMN05660991_01035"/>
<keyword evidence="2" id="KW-1185">Reference proteome</keyword>
<name>A0A1H8R6Q9_9ACTN</name>